<evidence type="ECO:0008006" key="4">
    <source>
        <dbReference type="Google" id="ProtNLM"/>
    </source>
</evidence>
<reference evidence="2" key="1">
    <citation type="submission" date="2021-06" db="EMBL/GenBank/DDBJ databases">
        <authorList>
            <person name="Criscuolo A."/>
        </authorList>
    </citation>
    <scope>NUCLEOTIDE SEQUENCE</scope>
    <source>
        <strain evidence="2">CIP111600</strain>
    </source>
</reference>
<feature type="transmembrane region" description="Helical" evidence="1">
    <location>
        <begin position="260"/>
        <end position="283"/>
    </location>
</feature>
<evidence type="ECO:0000256" key="1">
    <source>
        <dbReference type="SAM" id="Phobius"/>
    </source>
</evidence>
<feature type="transmembrane region" description="Helical" evidence="1">
    <location>
        <begin position="6"/>
        <end position="28"/>
    </location>
</feature>
<sequence length="323" mass="37258">MAIVQWSVKGLLLAFWIVGSLMLVLLFIRAMNRWLTRRIRLRLLNYFSSIRREPLISRIKALRHFADEIEVADIRLGLELVLACMLILALVGFFGADAAVQMLQQRFATGTDRDAAAHVWALNGVIALLLGSLPYFYVRFRVQHKRHRIAYRMIMLVQNVIGHYRPHQTLADMIVKASPTMPGEVRSEWRRLELALHMQSVDEALYDFARRIQNEWADDLADLLLIGAHYGTDLTESLHHLVGKMQTAKRQEENRLAMITVYRIGTCFMVAFAFFVVGFNIYADGANYRHYFVDPSGQMLLLFSFMVMFISMLLVIRSGQRAF</sequence>
<feature type="transmembrane region" description="Helical" evidence="1">
    <location>
        <begin position="295"/>
        <end position="316"/>
    </location>
</feature>
<keyword evidence="3" id="KW-1185">Reference proteome</keyword>
<name>A0A916NQ26_9BACL</name>
<protein>
    <recommendedName>
        <fullName evidence="4">Type II secretion system protein GspF domain-containing protein</fullName>
    </recommendedName>
</protein>
<dbReference type="Proteomes" id="UP000693672">
    <property type="component" value="Unassembled WGS sequence"/>
</dbReference>
<evidence type="ECO:0000313" key="2">
    <source>
        <dbReference type="EMBL" id="CAG7628429.1"/>
    </source>
</evidence>
<dbReference type="PANTHER" id="PTHR35007">
    <property type="entry name" value="INTEGRAL MEMBRANE PROTEIN-RELATED"/>
    <property type="match status" value="1"/>
</dbReference>
<dbReference type="PANTHER" id="PTHR35007:SF2">
    <property type="entry name" value="PILUS ASSEMBLE PROTEIN"/>
    <property type="match status" value="1"/>
</dbReference>
<dbReference type="EMBL" id="CAJVAS010000011">
    <property type="protein sequence ID" value="CAG7628429.1"/>
    <property type="molecule type" value="Genomic_DNA"/>
</dbReference>
<gene>
    <name evidence="2" type="ORF">PAESOLCIP111_03018</name>
</gene>
<keyword evidence="1" id="KW-1133">Transmembrane helix</keyword>
<keyword evidence="1" id="KW-0812">Transmembrane</keyword>
<feature type="transmembrane region" description="Helical" evidence="1">
    <location>
        <begin position="80"/>
        <end position="103"/>
    </location>
</feature>
<comment type="caution">
    <text evidence="2">The sequence shown here is derived from an EMBL/GenBank/DDBJ whole genome shotgun (WGS) entry which is preliminary data.</text>
</comment>
<proteinExistence type="predicted"/>
<organism evidence="2 3">
    <name type="scientific">Paenibacillus solanacearum</name>
    <dbReference type="NCBI Taxonomy" id="2048548"/>
    <lineage>
        <taxon>Bacteria</taxon>
        <taxon>Bacillati</taxon>
        <taxon>Bacillota</taxon>
        <taxon>Bacilli</taxon>
        <taxon>Bacillales</taxon>
        <taxon>Paenibacillaceae</taxon>
        <taxon>Paenibacillus</taxon>
    </lineage>
</organism>
<feature type="transmembrane region" description="Helical" evidence="1">
    <location>
        <begin position="115"/>
        <end position="138"/>
    </location>
</feature>
<dbReference type="AlphaFoldDB" id="A0A916NQ26"/>
<evidence type="ECO:0000313" key="3">
    <source>
        <dbReference type="Proteomes" id="UP000693672"/>
    </source>
</evidence>
<accession>A0A916NQ26</accession>
<keyword evidence="1" id="KW-0472">Membrane</keyword>